<evidence type="ECO:0000256" key="18">
    <source>
        <dbReference type="NCBIfam" id="TIGR00560"/>
    </source>
</evidence>
<dbReference type="Proteomes" id="UP000006190">
    <property type="component" value="Unassembled WGS sequence"/>
</dbReference>
<evidence type="ECO:0000256" key="17">
    <source>
        <dbReference type="ARBA" id="ARBA00048586"/>
    </source>
</evidence>
<evidence type="ECO:0000256" key="9">
    <source>
        <dbReference type="ARBA" id="ARBA00022516"/>
    </source>
</evidence>
<feature type="transmembrane region" description="Helical" evidence="20">
    <location>
        <begin position="40"/>
        <end position="62"/>
    </location>
</feature>
<dbReference type="RefSeq" id="WP_006307891.1">
    <property type="nucleotide sequence ID" value="NZ_JH601133.1"/>
</dbReference>
<dbReference type="EC" id="2.7.8.5" evidence="6 18"/>
<dbReference type="GO" id="GO:0005886">
    <property type="term" value="C:plasma membrane"/>
    <property type="evidence" value="ECO:0007669"/>
    <property type="project" value="UniProtKB-SubCell"/>
</dbReference>
<dbReference type="InterPro" id="IPR043130">
    <property type="entry name" value="CDP-OH_PTrfase_TM_dom"/>
</dbReference>
<comment type="subcellular location">
    <subcellularLocation>
        <location evidence="2">Cell membrane</location>
        <topology evidence="2">Multi-pass membrane protein</topology>
    </subcellularLocation>
</comment>
<keyword evidence="13" id="KW-0443">Lipid metabolism</keyword>
<evidence type="ECO:0000256" key="13">
    <source>
        <dbReference type="ARBA" id="ARBA00023098"/>
    </source>
</evidence>
<dbReference type="PIRSF" id="PIRSF000847">
    <property type="entry name" value="Phos_ph_gly_syn"/>
    <property type="match status" value="1"/>
</dbReference>
<keyword evidence="15" id="KW-0594">Phospholipid biosynthesis</keyword>
<dbReference type="UniPathway" id="UPA00084">
    <property type="reaction ID" value="UER00503"/>
</dbReference>
<dbReference type="PANTHER" id="PTHR14269:SF62">
    <property type="entry name" value="CDP-DIACYLGLYCEROL--GLYCEROL-3-PHOSPHATE 3-PHOSPHATIDYLTRANSFERASE 1, CHLOROPLASTIC"/>
    <property type="match status" value="1"/>
</dbReference>
<comment type="similarity">
    <text evidence="5 19">Belongs to the CDP-alcohol phosphatidyltransferase class-I family.</text>
</comment>
<dbReference type="OrthoDB" id="9796672at2"/>
<evidence type="ECO:0000256" key="6">
    <source>
        <dbReference type="ARBA" id="ARBA00013170"/>
    </source>
</evidence>
<dbReference type="PATRIC" id="fig|883113.3.peg.43"/>
<dbReference type="InterPro" id="IPR048254">
    <property type="entry name" value="CDP_ALCOHOL_P_TRANSF_CS"/>
</dbReference>
<gene>
    <name evidence="21" type="ORF">HMPREF9708_00042</name>
</gene>
<evidence type="ECO:0000256" key="8">
    <source>
        <dbReference type="ARBA" id="ARBA00022475"/>
    </source>
</evidence>
<evidence type="ECO:0000256" key="10">
    <source>
        <dbReference type="ARBA" id="ARBA00022679"/>
    </source>
</evidence>
<keyword evidence="16" id="KW-1208">Phospholipid metabolism</keyword>
<dbReference type="PROSITE" id="PS00379">
    <property type="entry name" value="CDP_ALCOHOL_P_TRANSF"/>
    <property type="match status" value="1"/>
</dbReference>
<comment type="catalytic activity">
    <reaction evidence="17">
        <text>a CDP-1,2-diacyl-sn-glycerol + sn-glycerol 3-phosphate = a 1,2-diacyl-sn-glycero-3-phospho-(1'-sn-glycero-3'-phosphate) + CMP + H(+)</text>
        <dbReference type="Rhea" id="RHEA:12593"/>
        <dbReference type="ChEBI" id="CHEBI:15378"/>
        <dbReference type="ChEBI" id="CHEBI:57597"/>
        <dbReference type="ChEBI" id="CHEBI:58332"/>
        <dbReference type="ChEBI" id="CHEBI:60110"/>
        <dbReference type="ChEBI" id="CHEBI:60377"/>
        <dbReference type="EC" id="2.7.8.5"/>
    </reaction>
</comment>
<dbReference type="GO" id="GO:0006655">
    <property type="term" value="P:phosphatidylglycerol biosynthetic process"/>
    <property type="evidence" value="ECO:0007669"/>
    <property type="project" value="UniProtKB-UniPathway"/>
</dbReference>
<evidence type="ECO:0000256" key="19">
    <source>
        <dbReference type="RuleBase" id="RU003750"/>
    </source>
</evidence>
<keyword evidence="10 19" id="KW-0808">Transferase</keyword>
<dbReference type="FunFam" id="1.20.120.1760:FF:000004">
    <property type="entry name" value="CDP-diacylglycerol--glycerol-3-phosphate 3-phosphatidyltransferase"/>
    <property type="match status" value="1"/>
</dbReference>
<keyword evidence="11 20" id="KW-0812">Transmembrane</keyword>
<keyword evidence="22" id="KW-1185">Reference proteome</keyword>
<reference evidence="21 22" key="1">
    <citation type="submission" date="2012-01" db="EMBL/GenBank/DDBJ databases">
        <title>The Genome Sequence of Facklamia languida CCUG 37842.</title>
        <authorList>
            <consortium name="The Broad Institute Genome Sequencing Platform"/>
            <person name="Earl A."/>
            <person name="Ward D."/>
            <person name="Feldgarden M."/>
            <person name="Gevers D."/>
            <person name="Huys G."/>
            <person name="Young S.K."/>
            <person name="Zeng Q."/>
            <person name="Gargeya S."/>
            <person name="Fitzgerald M."/>
            <person name="Haas B."/>
            <person name="Abouelleil A."/>
            <person name="Alvarado L."/>
            <person name="Arachchi H.M."/>
            <person name="Berlin A."/>
            <person name="Chapman S.B."/>
            <person name="Gearin G."/>
            <person name="Goldberg J."/>
            <person name="Griggs A."/>
            <person name="Gujja S."/>
            <person name="Hansen M."/>
            <person name="Heiman D."/>
            <person name="Howarth C."/>
            <person name="Larimer J."/>
            <person name="Lui A."/>
            <person name="MacDonald P.J.P."/>
            <person name="McCowen C."/>
            <person name="Montmayeur A."/>
            <person name="Murphy C."/>
            <person name="Neiman D."/>
            <person name="Pearson M."/>
            <person name="Priest M."/>
            <person name="Roberts A."/>
            <person name="Saif S."/>
            <person name="Shea T."/>
            <person name="Sisk P."/>
            <person name="Stolte C."/>
            <person name="Sykes S."/>
            <person name="Wortman J."/>
            <person name="Nusbaum C."/>
            <person name="Birren B."/>
        </authorList>
    </citation>
    <scope>NUCLEOTIDE SEQUENCE [LARGE SCALE GENOMIC DNA]</scope>
    <source>
        <strain evidence="21 22">CCUG 37842</strain>
    </source>
</reference>
<evidence type="ECO:0000256" key="15">
    <source>
        <dbReference type="ARBA" id="ARBA00023209"/>
    </source>
</evidence>
<dbReference type="InterPro" id="IPR004570">
    <property type="entry name" value="Phosphatidylglycerol_P_synth"/>
</dbReference>
<feature type="transmembrane region" description="Helical" evidence="20">
    <location>
        <begin position="12"/>
        <end position="28"/>
    </location>
</feature>
<feature type="transmembrane region" description="Helical" evidence="20">
    <location>
        <begin position="139"/>
        <end position="158"/>
    </location>
</feature>
<sequence>MNIANQLTCLRIAMIPVFVLLMSLPLEWGTLDLLGSQIPVAWFVAGLVFALASLTDYLDGYLARKLNLVTPFGVFADPMADKLLVLAALILLVQAQVIPAWMVIIIISRELLVTGLRVLLARENGQVLAAAWPGKVKTFTQMFAILFFLWNDLGFAWLPFSIAKVLLWVCLAFTIYSGVLYFYHGRFVFRSKA</sequence>
<evidence type="ECO:0000256" key="2">
    <source>
        <dbReference type="ARBA" id="ARBA00004651"/>
    </source>
</evidence>
<evidence type="ECO:0000313" key="22">
    <source>
        <dbReference type="Proteomes" id="UP000006190"/>
    </source>
</evidence>
<comment type="pathway">
    <text evidence="4">Lipid metabolism.</text>
</comment>
<evidence type="ECO:0000256" key="3">
    <source>
        <dbReference type="ARBA" id="ARBA00005042"/>
    </source>
</evidence>
<dbReference type="STRING" id="883113.HMPREF9708_00042"/>
<keyword evidence="14 20" id="KW-0472">Membrane</keyword>
<dbReference type="InterPro" id="IPR000462">
    <property type="entry name" value="CDP-OH_P_trans"/>
</dbReference>
<dbReference type="PANTHER" id="PTHR14269">
    <property type="entry name" value="CDP-DIACYLGLYCEROL--GLYCEROL-3-PHOSPHATE 3-PHOSPHATIDYLTRANSFERASE-RELATED"/>
    <property type="match status" value="1"/>
</dbReference>
<accession>H3NGQ3</accession>
<evidence type="ECO:0000256" key="20">
    <source>
        <dbReference type="SAM" id="Phobius"/>
    </source>
</evidence>
<evidence type="ECO:0000256" key="14">
    <source>
        <dbReference type="ARBA" id="ARBA00023136"/>
    </source>
</evidence>
<dbReference type="GO" id="GO:0008444">
    <property type="term" value="F:CDP-diacylglycerol-glycerol-3-phosphate 3-phosphatidyltransferase activity"/>
    <property type="evidence" value="ECO:0007669"/>
    <property type="project" value="UniProtKB-UniRule"/>
</dbReference>
<dbReference type="eggNOG" id="COG0558">
    <property type="taxonomic scope" value="Bacteria"/>
</dbReference>
<dbReference type="Gene3D" id="1.20.120.1760">
    <property type="match status" value="1"/>
</dbReference>
<keyword evidence="12 20" id="KW-1133">Transmembrane helix</keyword>
<name>H3NGQ3_9LACT</name>
<keyword evidence="8" id="KW-1003">Cell membrane</keyword>
<dbReference type="EMBL" id="AGEG01000001">
    <property type="protein sequence ID" value="EHR38332.1"/>
    <property type="molecule type" value="Genomic_DNA"/>
</dbReference>
<comment type="caution">
    <text evidence="21">The sequence shown here is derived from an EMBL/GenBank/DDBJ whole genome shotgun (WGS) entry which is preliminary data.</text>
</comment>
<dbReference type="NCBIfam" id="TIGR00560">
    <property type="entry name" value="pgsA"/>
    <property type="match status" value="1"/>
</dbReference>
<feature type="transmembrane region" description="Helical" evidence="20">
    <location>
        <begin position="165"/>
        <end position="183"/>
    </location>
</feature>
<protein>
    <recommendedName>
        <fullName evidence="7 18">CDP-diacylglycerol--glycerol-3-phosphate 3-phosphatidyltransferase</fullName>
        <ecNumber evidence="6 18">2.7.8.5</ecNumber>
    </recommendedName>
</protein>
<evidence type="ECO:0000256" key="7">
    <source>
        <dbReference type="ARBA" id="ARBA00014944"/>
    </source>
</evidence>
<evidence type="ECO:0000256" key="11">
    <source>
        <dbReference type="ARBA" id="ARBA00022692"/>
    </source>
</evidence>
<feature type="transmembrane region" description="Helical" evidence="20">
    <location>
        <begin position="83"/>
        <end position="107"/>
    </location>
</feature>
<dbReference type="HOGENOM" id="CLU_051314_2_3_9"/>
<keyword evidence="9" id="KW-0444">Lipid biosynthesis</keyword>
<evidence type="ECO:0000256" key="1">
    <source>
        <dbReference type="ARBA" id="ARBA00003973"/>
    </source>
</evidence>
<dbReference type="AlphaFoldDB" id="H3NGQ3"/>
<dbReference type="InterPro" id="IPR050324">
    <property type="entry name" value="CDP-alcohol_PTase-I"/>
</dbReference>
<organism evidence="21 22">
    <name type="scientific">Facklamia languida CCUG 37842</name>
    <dbReference type="NCBI Taxonomy" id="883113"/>
    <lineage>
        <taxon>Bacteria</taxon>
        <taxon>Bacillati</taxon>
        <taxon>Bacillota</taxon>
        <taxon>Bacilli</taxon>
        <taxon>Lactobacillales</taxon>
        <taxon>Aerococcaceae</taxon>
        <taxon>Facklamia</taxon>
    </lineage>
</organism>
<evidence type="ECO:0000256" key="4">
    <source>
        <dbReference type="ARBA" id="ARBA00005189"/>
    </source>
</evidence>
<dbReference type="Pfam" id="PF01066">
    <property type="entry name" value="CDP-OH_P_transf"/>
    <property type="match status" value="1"/>
</dbReference>
<proteinExistence type="inferred from homology"/>
<evidence type="ECO:0000256" key="12">
    <source>
        <dbReference type="ARBA" id="ARBA00022989"/>
    </source>
</evidence>
<comment type="function">
    <text evidence="1">This protein catalyzes the committed step to the synthesis of the acidic phospholipids.</text>
</comment>
<evidence type="ECO:0000256" key="16">
    <source>
        <dbReference type="ARBA" id="ARBA00023264"/>
    </source>
</evidence>
<evidence type="ECO:0000313" key="21">
    <source>
        <dbReference type="EMBL" id="EHR38332.1"/>
    </source>
</evidence>
<evidence type="ECO:0000256" key="5">
    <source>
        <dbReference type="ARBA" id="ARBA00010441"/>
    </source>
</evidence>
<comment type="pathway">
    <text evidence="3">Phospholipid metabolism; phosphatidylglycerol biosynthesis; phosphatidylglycerol from CDP-diacylglycerol: step 1/2.</text>
</comment>